<dbReference type="InterPro" id="IPR028994">
    <property type="entry name" value="Integrin_alpha_N"/>
</dbReference>
<dbReference type="Proteomes" id="UP001431776">
    <property type="component" value="Unassembled WGS sequence"/>
</dbReference>
<dbReference type="SUPFAM" id="SSF69318">
    <property type="entry name" value="Integrin alpha N-terminal domain"/>
    <property type="match status" value="1"/>
</dbReference>
<keyword evidence="3" id="KW-1185">Reference proteome</keyword>
<keyword evidence="1" id="KW-0732">Signal</keyword>
<dbReference type="PANTHER" id="PTHR44103:SF1">
    <property type="entry name" value="PROPROTEIN CONVERTASE P"/>
    <property type="match status" value="1"/>
</dbReference>
<dbReference type="AlphaFoldDB" id="A0AAW6TY28"/>
<evidence type="ECO:0000313" key="3">
    <source>
        <dbReference type="Proteomes" id="UP001431776"/>
    </source>
</evidence>
<comment type="caution">
    <text evidence="2">The sequence shown here is derived from an EMBL/GenBank/DDBJ whole genome shotgun (WGS) entry which is preliminary data.</text>
</comment>
<reference evidence="2" key="1">
    <citation type="submission" date="2023-05" db="EMBL/GenBank/DDBJ databases">
        <title>Anaerotaeda fermentans gen. nov., sp. nov., a novel anaerobic planctomycete of the new family within the order Sedimentisphaerales isolated from Taman Peninsula, Russia.</title>
        <authorList>
            <person name="Khomyakova M.A."/>
            <person name="Merkel A.Y."/>
            <person name="Slobodkin A.I."/>
        </authorList>
    </citation>
    <scope>NUCLEOTIDE SEQUENCE</scope>
    <source>
        <strain evidence="2">M17dextr</strain>
    </source>
</reference>
<dbReference type="RefSeq" id="WP_349245951.1">
    <property type="nucleotide sequence ID" value="NZ_JASCXX010000021.1"/>
</dbReference>
<accession>A0AAW6TY28</accession>
<sequence length="384" mass="42533">MRTERMAHILIGLAVGTLLTGSVAAEEGKVGEGWRLHVINAESRFEAAGVLDVNRDGKLDIVCGGFWYEAPTWKKHFLRDIKEEGEYHYDFANLAMDVDGDGWTDTVGAAWHDKMVYWVRNPGKAGGPWPVYQIDTPGNMETALAYDINGDGQLDILPNIMSAAAWYEFHRDPSAPQGVRWQKHVLPQEAAGHGIGAGDVNGDGLCDIVTPKGWLQQNPDGSWTWRSEFELGYAGIPILVHDVDGDGNPDILWGLGHNYGVFWLQQTRDADGNRSWTKHLIDDSWSQPHFMLLADLTGNRRLELVTGKRHRAHNGNDPGGNDPVCVYYYSFDRSSGQWTRHTLHEGGRVGFGINTVAVDIDGDGDIDVVAPGKSGLYLFENLIK</sequence>
<dbReference type="Pfam" id="PF13517">
    <property type="entry name" value="FG-GAP_3"/>
    <property type="match status" value="1"/>
</dbReference>
<protein>
    <submittedName>
        <fullName evidence="2">VCBS repeat-containing protein</fullName>
    </submittedName>
</protein>
<dbReference type="PANTHER" id="PTHR44103">
    <property type="entry name" value="PROPROTEIN CONVERTASE P"/>
    <property type="match status" value="1"/>
</dbReference>
<evidence type="ECO:0000256" key="1">
    <source>
        <dbReference type="ARBA" id="ARBA00022729"/>
    </source>
</evidence>
<gene>
    <name evidence="2" type="ORF">QJ522_15885</name>
</gene>
<evidence type="ECO:0000313" key="2">
    <source>
        <dbReference type="EMBL" id="MDI6450540.1"/>
    </source>
</evidence>
<proteinExistence type="predicted"/>
<dbReference type="EMBL" id="JASCXX010000021">
    <property type="protein sequence ID" value="MDI6450540.1"/>
    <property type="molecule type" value="Genomic_DNA"/>
</dbReference>
<name>A0AAW6TY28_9BACT</name>
<organism evidence="2 3">
    <name type="scientific">Anaerobaca lacustris</name>
    <dbReference type="NCBI Taxonomy" id="3044600"/>
    <lineage>
        <taxon>Bacteria</taxon>
        <taxon>Pseudomonadati</taxon>
        <taxon>Planctomycetota</taxon>
        <taxon>Phycisphaerae</taxon>
        <taxon>Sedimentisphaerales</taxon>
        <taxon>Anaerobacaceae</taxon>
        <taxon>Anaerobaca</taxon>
    </lineage>
</organism>
<dbReference type="Gene3D" id="2.130.10.130">
    <property type="entry name" value="Integrin alpha, N-terminal"/>
    <property type="match status" value="2"/>
</dbReference>
<dbReference type="InterPro" id="IPR013517">
    <property type="entry name" value="FG-GAP"/>
</dbReference>